<name>A0ACB8C495_DERSI</name>
<dbReference type="EMBL" id="CM023478">
    <property type="protein sequence ID" value="KAH7933645.1"/>
    <property type="molecule type" value="Genomic_DNA"/>
</dbReference>
<reference evidence="1" key="1">
    <citation type="submission" date="2020-05" db="EMBL/GenBank/DDBJ databases">
        <title>Large-scale comparative analyses of tick genomes elucidate their genetic diversity and vector capacities.</title>
        <authorList>
            <person name="Jia N."/>
            <person name="Wang J."/>
            <person name="Shi W."/>
            <person name="Du L."/>
            <person name="Sun Y."/>
            <person name="Zhan W."/>
            <person name="Jiang J."/>
            <person name="Wang Q."/>
            <person name="Zhang B."/>
            <person name="Ji P."/>
            <person name="Sakyi L.B."/>
            <person name="Cui X."/>
            <person name="Yuan T."/>
            <person name="Jiang B."/>
            <person name="Yang W."/>
            <person name="Lam T.T.-Y."/>
            <person name="Chang Q."/>
            <person name="Ding S."/>
            <person name="Wang X."/>
            <person name="Zhu J."/>
            <person name="Ruan X."/>
            <person name="Zhao L."/>
            <person name="Wei J."/>
            <person name="Que T."/>
            <person name="Du C."/>
            <person name="Cheng J."/>
            <person name="Dai P."/>
            <person name="Han X."/>
            <person name="Huang E."/>
            <person name="Gao Y."/>
            <person name="Liu J."/>
            <person name="Shao H."/>
            <person name="Ye R."/>
            <person name="Li L."/>
            <person name="Wei W."/>
            <person name="Wang X."/>
            <person name="Wang C."/>
            <person name="Yang T."/>
            <person name="Huo Q."/>
            <person name="Li W."/>
            <person name="Guo W."/>
            <person name="Chen H."/>
            <person name="Zhou L."/>
            <person name="Ni X."/>
            <person name="Tian J."/>
            <person name="Zhou Y."/>
            <person name="Sheng Y."/>
            <person name="Liu T."/>
            <person name="Pan Y."/>
            <person name="Xia L."/>
            <person name="Li J."/>
            <person name="Zhao F."/>
            <person name="Cao W."/>
        </authorList>
    </citation>
    <scope>NUCLEOTIDE SEQUENCE</scope>
    <source>
        <strain evidence="1">Dsil-2018</strain>
    </source>
</reference>
<sequence length="322" mass="36405">MFLMPDVTPPVAQLGWFPNPECPIPRTAPADPLPDLNYDIHVFSAFLVTTNEHAVLITSLVRNQSTKGNRNPTRHPPLVCIIRASNTTIKFKAHIRLVWTYFNPSFWNALILCPPPKETFLQDEDIRVAVAARYSGARSLRWLQLHRPPKRSPRKCCAVCVRPLFGTISLWKFVEFIAHYQVVGATSFYLYDLNMTSDLKLLVSRMQSLGVDLTLVPFKLIMDTVEHEHVHAHGQMPALYDCMFRSMFKVEYHVHVDIDELMVPMPNFSFHAMIKEAERINKGSFGSVRVAARSSVQDPTATEALVTSVFDISASPSGPTQD</sequence>
<protein>
    <submittedName>
        <fullName evidence="1">Uncharacterized protein</fullName>
    </submittedName>
</protein>
<gene>
    <name evidence="1" type="ORF">HPB49_014744</name>
</gene>
<evidence type="ECO:0000313" key="2">
    <source>
        <dbReference type="Proteomes" id="UP000821865"/>
    </source>
</evidence>
<accession>A0ACB8C495</accession>
<organism evidence="1 2">
    <name type="scientific">Dermacentor silvarum</name>
    <name type="common">Tick</name>
    <dbReference type="NCBI Taxonomy" id="543639"/>
    <lineage>
        <taxon>Eukaryota</taxon>
        <taxon>Metazoa</taxon>
        <taxon>Ecdysozoa</taxon>
        <taxon>Arthropoda</taxon>
        <taxon>Chelicerata</taxon>
        <taxon>Arachnida</taxon>
        <taxon>Acari</taxon>
        <taxon>Parasitiformes</taxon>
        <taxon>Ixodida</taxon>
        <taxon>Ixodoidea</taxon>
        <taxon>Ixodidae</taxon>
        <taxon>Rhipicephalinae</taxon>
        <taxon>Dermacentor</taxon>
    </lineage>
</organism>
<proteinExistence type="predicted"/>
<comment type="caution">
    <text evidence="1">The sequence shown here is derived from an EMBL/GenBank/DDBJ whole genome shotgun (WGS) entry which is preliminary data.</text>
</comment>
<keyword evidence="2" id="KW-1185">Reference proteome</keyword>
<dbReference type="Proteomes" id="UP000821865">
    <property type="component" value="Chromosome 9"/>
</dbReference>
<evidence type="ECO:0000313" key="1">
    <source>
        <dbReference type="EMBL" id="KAH7933645.1"/>
    </source>
</evidence>